<dbReference type="GO" id="GO:0003676">
    <property type="term" value="F:nucleic acid binding"/>
    <property type="evidence" value="ECO:0007669"/>
    <property type="project" value="InterPro"/>
</dbReference>
<proteinExistence type="predicted"/>
<dbReference type="InterPro" id="IPR036397">
    <property type="entry name" value="RNaseH_sf"/>
</dbReference>
<dbReference type="Proteomes" id="UP000299102">
    <property type="component" value="Unassembled WGS sequence"/>
</dbReference>
<sequence length="114" mass="12893">MHMKLGVVYYELLNPSESITGDSIPNTVDEIEPNSEGKTPSTLLQIQQIILLDDNARPHVTVPVKNYLMKVLDWEVLPHPPYSPDIAPSGYLLFQSMAHALSEPWFTPYEDTKN</sequence>
<dbReference type="STRING" id="151549.A0A4C1VDD7"/>
<dbReference type="PANTHER" id="PTHR46060:SF1">
    <property type="entry name" value="MARINER MOS1 TRANSPOSASE-LIKE PROTEIN"/>
    <property type="match status" value="1"/>
</dbReference>
<evidence type="ECO:0000313" key="2">
    <source>
        <dbReference type="Proteomes" id="UP000299102"/>
    </source>
</evidence>
<dbReference type="PANTHER" id="PTHR46060">
    <property type="entry name" value="MARINER MOS1 TRANSPOSASE-LIKE PROTEIN"/>
    <property type="match status" value="1"/>
</dbReference>
<name>A0A4C1VDD7_EUMVA</name>
<gene>
    <name evidence="1" type="ORF">EVAR_24280_1</name>
</gene>
<evidence type="ECO:0000313" key="1">
    <source>
        <dbReference type="EMBL" id="GBP37148.1"/>
    </source>
</evidence>
<organism evidence="1 2">
    <name type="scientific">Eumeta variegata</name>
    <name type="common">Bagworm moth</name>
    <name type="synonym">Eumeta japonica</name>
    <dbReference type="NCBI Taxonomy" id="151549"/>
    <lineage>
        <taxon>Eukaryota</taxon>
        <taxon>Metazoa</taxon>
        <taxon>Ecdysozoa</taxon>
        <taxon>Arthropoda</taxon>
        <taxon>Hexapoda</taxon>
        <taxon>Insecta</taxon>
        <taxon>Pterygota</taxon>
        <taxon>Neoptera</taxon>
        <taxon>Endopterygota</taxon>
        <taxon>Lepidoptera</taxon>
        <taxon>Glossata</taxon>
        <taxon>Ditrysia</taxon>
        <taxon>Tineoidea</taxon>
        <taxon>Psychidae</taxon>
        <taxon>Oiketicinae</taxon>
        <taxon>Eumeta</taxon>
    </lineage>
</organism>
<protein>
    <submittedName>
        <fullName evidence="1">Mariner Mos1 transposase</fullName>
    </submittedName>
</protein>
<dbReference type="InterPro" id="IPR052709">
    <property type="entry name" value="Transposase-MT_Hybrid"/>
</dbReference>
<dbReference type="OrthoDB" id="616263at2759"/>
<keyword evidence="2" id="KW-1185">Reference proteome</keyword>
<dbReference type="AlphaFoldDB" id="A0A4C1VDD7"/>
<reference evidence="1 2" key="1">
    <citation type="journal article" date="2019" name="Commun. Biol.">
        <title>The bagworm genome reveals a unique fibroin gene that provides high tensile strength.</title>
        <authorList>
            <person name="Kono N."/>
            <person name="Nakamura H."/>
            <person name="Ohtoshi R."/>
            <person name="Tomita M."/>
            <person name="Numata K."/>
            <person name="Arakawa K."/>
        </authorList>
    </citation>
    <scope>NUCLEOTIDE SEQUENCE [LARGE SCALE GENOMIC DNA]</scope>
</reference>
<accession>A0A4C1VDD7</accession>
<dbReference type="EMBL" id="BGZK01000329">
    <property type="protein sequence ID" value="GBP37148.1"/>
    <property type="molecule type" value="Genomic_DNA"/>
</dbReference>
<comment type="caution">
    <text evidence="1">The sequence shown here is derived from an EMBL/GenBank/DDBJ whole genome shotgun (WGS) entry which is preliminary data.</text>
</comment>
<dbReference type="Gene3D" id="3.30.420.10">
    <property type="entry name" value="Ribonuclease H-like superfamily/Ribonuclease H"/>
    <property type="match status" value="1"/>
</dbReference>